<keyword evidence="3" id="KW-1185">Reference proteome</keyword>
<feature type="compositionally biased region" description="Basic and acidic residues" evidence="1">
    <location>
        <begin position="93"/>
        <end position="117"/>
    </location>
</feature>
<feature type="compositionally biased region" description="Low complexity" evidence="1">
    <location>
        <begin position="27"/>
        <end position="36"/>
    </location>
</feature>
<feature type="compositionally biased region" description="Polar residues" evidence="1">
    <location>
        <begin position="503"/>
        <end position="514"/>
    </location>
</feature>
<proteinExistence type="predicted"/>
<reference evidence="2 3" key="1">
    <citation type="journal article" date="2023" name="Plant Dis.">
        <title>First Report of Diplodia intermedia Causing Canker and Dieback Diseases on Apple Trees in Canada.</title>
        <authorList>
            <person name="Ellouze W."/>
            <person name="Ilyukhin E."/>
            <person name="Sulman M."/>
            <person name="Ali S."/>
        </authorList>
    </citation>
    <scope>NUCLEOTIDE SEQUENCE [LARGE SCALE GENOMIC DNA]</scope>
    <source>
        <strain evidence="2 3">M45-28</strain>
    </source>
</reference>
<sequence length="584" mass="65527">MDDPKDGNNAIRNDAAKHPAVDRDDANANANANNSNPFISFRRYADDQISSLMNTVMGLPATLSKEHERWHAARQNGDSDSGAQVSGSSRQEVWVKRWSSNDKDRDGHDEKEKKDDDMSSWVKIWRPDGQQVKPEVVEDKDGGKTWHWSGSWSWPPKKDVDKSKSSEGVDDRDELDRNFEEARKNAEKELHEMSELLKGWFGVEDDHGAKDDPQQAARGQSLLDWIGLGDGTGTSDMRHDMEDRIRRLEDEFFTVRDSFSGLARGRGPWTHLRVSDEAREGSQILQILDGLQAASQPQGHPFASFPMARGWGHPLSYFLDYSNPRTRWLLQHPYSPAVLEAEAIKNGVDGTPRYADAFEDLMCAERGYMSKGDVKNDWSRAIWPRSYRLLSNVYSRSPRTQDFFRNVEEGGEWYVPENQQHTAATPQQAQIEDGASSPPYGHADEGRRDQAAPDDHMYERFLGTHTADPKTELDMYERFLGDSSHHHDSGSGSGSRQPPAAPTPSNSNRNSNIDVASSPILSTITTTERNVAADGTVTTKVTLKKRFADGREESSETVNTSRGDPMSQEGGNNNKNKGGWFWSS</sequence>
<dbReference type="Proteomes" id="UP001521184">
    <property type="component" value="Unassembled WGS sequence"/>
</dbReference>
<feature type="compositionally biased region" description="Basic and acidic residues" evidence="1">
    <location>
        <begin position="135"/>
        <end position="144"/>
    </location>
</feature>
<evidence type="ECO:0000313" key="2">
    <source>
        <dbReference type="EMBL" id="KAL1644457.1"/>
    </source>
</evidence>
<feature type="region of interest" description="Disordered" evidence="1">
    <location>
        <begin position="481"/>
        <end position="514"/>
    </location>
</feature>
<name>A0ABR3TUH3_9PEZI</name>
<feature type="compositionally biased region" description="Basic and acidic residues" evidence="1">
    <location>
        <begin position="442"/>
        <end position="452"/>
    </location>
</feature>
<feature type="compositionally biased region" description="Low complexity" evidence="1">
    <location>
        <begin position="570"/>
        <end position="584"/>
    </location>
</feature>
<dbReference type="EMBL" id="JAKEKT020000023">
    <property type="protein sequence ID" value="KAL1644457.1"/>
    <property type="molecule type" value="Genomic_DNA"/>
</dbReference>
<organism evidence="2 3">
    <name type="scientific">Diplodia intermedia</name>
    <dbReference type="NCBI Taxonomy" id="856260"/>
    <lineage>
        <taxon>Eukaryota</taxon>
        <taxon>Fungi</taxon>
        <taxon>Dikarya</taxon>
        <taxon>Ascomycota</taxon>
        <taxon>Pezizomycotina</taxon>
        <taxon>Dothideomycetes</taxon>
        <taxon>Dothideomycetes incertae sedis</taxon>
        <taxon>Botryosphaeriales</taxon>
        <taxon>Botryosphaeriaceae</taxon>
        <taxon>Diplodia</taxon>
    </lineage>
</organism>
<evidence type="ECO:0000313" key="3">
    <source>
        <dbReference type="Proteomes" id="UP001521184"/>
    </source>
</evidence>
<accession>A0ABR3TUH3</accession>
<feature type="region of interest" description="Disordered" evidence="1">
    <location>
        <begin position="541"/>
        <end position="584"/>
    </location>
</feature>
<gene>
    <name evidence="2" type="ORF">SLS58_004371</name>
</gene>
<feature type="region of interest" description="Disordered" evidence="1">
    <location>
        <begin position="1"/>
        <end position="40"/>
    </location>
</feature>
<comment type="caution">
    <text evidence="2">The sequence shown here is derived from an EMBL/GenBank/DDBJ whole genome shotgun (WGS) entry which is preliminary data.</text>
</comment>
<feature type="compositionally biased region" description="Low complexity" evidence="1">
    <location>
        <begin position="420"/>
        <end position="430"/>
    </location>
</feature>
<protein>
    <submittedName>
        <fullName evidence="2">Uncharacterized protein</fullName>
    </submittedName>
</protein>
<evidence type="ECO:0000256" key="1">
    <source>
        <dbReference type="SAM" id="MobiDB-lite"/>
    </source>
</evidence>
<feature type="compositionally biased region" description="Basic and acidic residues" evidence="1">
    <location>
        <begin position="14"/>
        <end position="26"/>
    </location>
</feature>
<feature type="region of interest" description="Disordered" evidence="1">
    <location>
        <begin position="420"/>
        <end position="452"/>
    </location>
</feature>
<feature type="compositionally biased region" description="Basic and acidic residues" evidence="1">
    <location>
        <begin position="156"/>
        <end position="176"/>
    </location>
</feature>
<feature type="region of interest" description="Disordered" evidence="1">
    <location>
        <begin position="67"/>
        <end position="176"/>
    </location>
</feature>
<feature type="compositionally biased region" description="Polar residues" evidence="1">
    <location>
        <begin position="76"/>
        <end position="91"/>
    </location>
</feature>